<evidence type="ECO:0000256" key="1">
    <source>
        <dbReference type="SAM" id="MobiDB-lite"/>
    </source>
</evidence>
<evidence type="ECO:0000313" key="2">
    <source>
        <dbReference type="EMBL" id="KAG5167640.1"/>
    </source>
</evidence>
<sequence length="254" mass="27690">MAAKSLSTSTLSLKFMQNAQRAKNLKEVELDRAEVKDDGKWEISQHIRDSWGITNERLSESSDVHEASYLPFLFSGDTSTNTNSNVTASTSKPTGRRTFNKKGEDISLEPSTSDSATANVSTPSVDPPPSKGRKVHPRPVSITASGASGHLRGFEEFNDSKDSRLTARQAMFESGGVGTDLRGQVQKPPKATFMKPAGIDDPQPVKNVSSAVSSQNNIISGAREKKVKRQREAPSDDTNDTTKKSKKKKRKNPE</sequence>
<dbReference type="AlphaFoldDB" id="A0A8H7XXX3"/>
<protein>
    <submittedName>
        <fullName evidence="2">Uncharacterized protein</fullName>
    </submittedName>
</protein>
<dbReference type="EMBL" id="JAFIQS010000007">
    <property type="protein sequence ID" value="KAG5167640.1"/>
    <property type="molecule type" value="Genomic_DNA"/>
</dbReference>
<feature type="compositionally biased region" description="Basic residues" evidence="1">
    <location>
        <begin position="244"/>
        <end position="254"/>
    </location>
</feature>
<feature type="compositionally biased region" description="Polar residues" evidence="1">
    <location>
        <begin position="206"/>
        <end position="219"/>
    </location>
</feature>
<proteinExistence type="predicted"/>
<organism evidence="2">
    <name type="scientific">Psilocybe cubensis</name>
    <name type="common">Psychedelic mushroom</name>
    <name type="synonym">Stropharia cubensis</name>
    <dbReference type="NCBI Taxonomy" id="181762"/>
    <lineage>
        <taxon>Eukaryota</taxon>
        <taxon>Fungi</taxon>
        <taxon>Dikarya</taxon>
        <taxon>Basidiomycota</taxon>
        <taxon>Agaricomycotina</taxon>
        <taxon>Agaricomycetes</taxon>
        <taxon>Agaricomycetidae</taxon>
        <taxon>Agaricales</taxon>
        <taxon>Agaricineae</taxon>
        <taxon>Strophariaceae</taxon>
        <taxon>Psilocybe</taxon>
    </lineage>
</organism>
<feature type="compositionally biased region" description="Polar residues" evidence="1">
    <location>
        <begin position="109"/>
        <end position="124"/>
    </location>
</feature>
<reference evidence="2" key="1">
    <citation type="submission" date="2021-02" db="EMBL/GenBank/DDBJ databases">
        <title>Psilocybe cubensis genome.</title>
        <authorList>
            <person name="Mckernan K.J."/>
            <person name="Crawford S."/>
            <person name="Trippe A."/>
            <person name="Kane L.T."/>
            <person name="Mclaughlin S."/>
        </authorList>
    </citation>
    <scope>NUCLEOTIDE SEQUENCE [LARGE SCALE GENOMIC DNA]</scope>
    <source>
        <strain evidence="2">MGC-MH-2018</strain>
    </source>
</reference>
<accession>A0A8H7XXX3</accession>
<feature type="compositionally biased region" description="Low complexity" evidence="1">
    <location>
        <begin position="80"/>
        <end position="91"/>
    </location>
</feature>
<gene>
    <name evidence="2" type="ORF">JR316_007992</name>
</gene>
<feature type="region of interest" description="Disordered" evidence="1">
    <location>
        <begin position="80"/>
        <end position="254"/>
    </location>
</feature>
<dbReference type="OrthoDB" id="3251271at2759"/>
<name>A0A8H7XXX3_PSICU</name>
<comment type="caution">
    <text evidence="2">The sequence shown here is derived from an EMBL/GenBank/DDBJ whole genome shotgun (WGS) entry which is preliminary data.</text>
</comment>
<feature type="compositionally biased region" description="Basic and acidic residues" evidence="1">
    <location>
        <begin position="152"/>
        <end position="165"/>
    </location>
</feature>